<dbReference type="Pfam" id="PF00015">
    <property type="entry name" value="MCPsignal"/>
    <property type="match status" value="1"/>
</dbReference>
<dbReference type="SMART" id="SM00304">
    <property type="entry name" value="HAMP"/>
    <property type="match status" value="1"/>
</dbReference>
<name>A0A2T0WFD3_9RHOB</name>
<dbReference type="PANTHER" id="PTHR43531">
    <property type="entry name" value="PROTEIN ICFG"/>
    <property type="match status" value="1"/>
</dbReference>
<keyword evidence="1" id="KW-0145">Chemotaxis</keyword>
<evidence type="ECO:0000256" key="4">
    <source>
        <dbReference type="SAM" id="MobiDB-lite"/>
    </source>
</evidence>
<feature type="signal peptide" evidence="6">
    <location>
        <begin position="1"/>
        <end position="24"/>
    </location>
</feature>
<feature type="domain" description="HAMP" evidence="8">
    <location>
        <begin position="214"/>
        <end position="266"/>
    </location>
</feature>
<evidence type="ECO:0000256" key="5">
    <source>
        <dbReference type="SAM" id="Phobius"/>
    </source>
</evidence>
<reference evidence="9 10" key="1">
    <citation type="submission" date="2018-03" db="EMBL/GenBank/DDBJ databases">
        <title>Genomic Encyclopedia of Archaeal and Bacterial Type Strains, Phase II (KMG-II): from individual species to whole genera.</title>
        <authorList>
            <person name="Goeker M."/>
        </authorList>
    </citation>
    <scope>NUCLEOTIDE SEQUENCE [LARGE SCALE GENOMIC DNA]</scope>
    <source>
        <strain evidence="9 10">DSM 100212</strain>
    </source>
</reference>
<dbReference type="InterPro" id="IPR003660">
    <property type="entry name" value="HAMP_dom"/>
</dbReference>
<dbReference type="OrthoDB" id="9814362at2"/>
<dbReference type="EMBL" id="PVTQ01000016">
    <property type="protein sequence ID" value="PRY85376.1"/>
    <property type="molecule type" value="Genomic_DNA"/>
</dbReference>
<dbReference type="Proteomes" id="UP000238392">
    <property type="component" value="Unassembled WGS sequence"/>
</dbReference>
<dbReference type="GO" id="GO:0007165">
    <property type="term" value="P:signal transduction"/>
    <property type="evidence" value="ECO:0007669"/>
    <property type="project" value="UniProtKB-KW"/>
</dbReference>
<feature type="domain" description="Methyl-accepting transducer" evidence="7">
    <location>
        <begin position="271"/>
        <end position="486"/>
    </location>
</feature>
<dbReference type="PROSITE" id="PS50111">
    <property type="entry name" value="CHEMOTAXIS_TRANSDUC_2"/>
    <property type="match status" value="1"/>
</dbReference>
<evidence type="ECO:0000256" key="2">
    <source>
        <dbReference type="ARBA" id="ARBA00029447"/>
    </source>
</evidence>
<accession>A0A2T0WFD3</accession>
<evidence type="ECO:0000313" key="9">
    <source>
        <dbReference type="EMBL" id="PRY85376.1"/>
    </source>
</evidence>
<keyword evidence="5" id="KW-1133">Transmembrane helix</keyword>
<evidence type="ECO:0000259" key="7">
    <source>
        <dbReference type="PROSITE" id="PS50111"/>
    </source>
</evidence>
<keyword evidence="5" id="KW-0472">Membrane</keyword>
<feature type="compositionally biased region" description="Low complexity" evidence="4">
    <location>
        <begin position="525"/>
        <end position="535"/>
    </location>
</feature>
<dbReference type="GO" id="GO:0005886">
    <property type="term" value="C:plasma membrane"/>
    <property type="evidence" value="ECO:0007669"/>
    <property type="project" value="TreeGrafter"/>
</dbReference>
<dbReference type="InterPro" id="IPR051310">
    <property type="entry name" value="MCP_chemotaxis"/>
</dbReference>
<evidence type="ECO:0000256" key="1">
    <source>
        <dbReference type="ARBA" id="ARBA00022500"/>
    </source>
</evidence>
<comment type="caution">
    <text evidence="9">The sequence shown here is derived from an EMBL/GenBank/DDBJ whole genome shotgun (WGS) entry which is preliminary data.</text>
</comment>
<dbReference type="SUPFAM" id="SSF58104">
    <property type="entry name" value="Methyl-accepting chemotaxis protein (MCP) signaling domain"/>
    <property type="match status" value="1"/>
</dbReference>
<evidence type="ECO:0000259" key="8">
    <source>
        <dbReference type="PROSITE" id="PS50885"/>
    </source>
</evidence>
<sequence>MFLTIKAKLAFTCLVLISLSAASGYVGQSEQATMRANAARVLEQALEQAHIASEMMDLQDEYQMLLRDYILTQDAQARMAIDGGISNIRNEQTALLKLATEHFSSGAWASEEGLALVTDYEGVRNDLNAMLSDIQANMLFNDAEAAVALIREEGPALEERTTVIGDKMAEIGAAAIQRASDTADQELARNQMLIMIMTGTAILVGILATLWIIRSITRGLNRAKDLTRAVSEGDLTQTANLKGRDEITELLINANTMVERLRSVVGEVWMGASNVSTGANQMATTSEDLSKVASQQAASTEEASASIEEMAANISTTAENANQSEEMAQSIASDARASGAAVEQAVIAMRTIVDRINVVQEIARQTDLLALNAAVEAARAGEHGRGFAVVASEVRKLAERSQNAAGEINALSGTTMTAAEEAGEMLKRLVPAIESTATLVSKISLANREMHTGASQVNGAIQNLDRVTQSNTAAAEEMSATAEELAAQAATLRSSISFFRTGEDDPTTMTFELEEPAAPAPTPAAPRATSQPAPSFGNGPSDGGFSFEMAGADDDKVIDFKPETRNA</sequence>
<dbReference type="SMART" id="SM00283">
    <property type="entry name" value="MA"/>
    <property type="match status" value="1"/>
</dbReference>
<dbReference type="PROSITE" id="PS50885">
    <property type="entry name" value="HAMP"/>
    <property type="match status" value="1"/>
</dbReference>
<comment type="similarity">
    <text evidence="2">Belongs to the methyl-accepting chemotaxis (MCP) protein family.</text>
</comment>
<organism evidence="9 10">
    <name type="scientific">Donghicola tyrosinivorans</name>
    <dbReference type="NCBI Taxonomy" id="1652492"/>
    <lineage>
        <taxon>Bacteria</taxon>
        <taxon>Pseudomonadati</taxon>
        <taxon>Pseudomonadota</taxon>
        <taxon>Alphaproteobacteria</taxon>
        <taxon>Rhodobacterales</taxon>
        <taxon>Roseobacteraceae</taxon>
        <taxon>Donghicola</taxon>
    </lineage>
</organism>
<dbReference type="PANTHER" id="PTHR43531:SF11">
    <property type="entry name" value="METHYL-ACCEPTING CHEMOTAXIS PROTEIN 3"/>
    <property type="match status" value="1"/>
</dbReference>
<keyword evidence="10" id="KW-1185">Reference proteome</keyword>
<evidence type="ECO:0000256" key="6">
    <source>
        <dbReference type="SAM" id="SignalP"/>
    </source>
</evidence>
<dbReference type="GO" id="GO:0004888">
    <property type="term" value="F:transmembrane signaling receptor activity"/>
    <property type="evidence" value="ECO:0007669"/>
    <property type="project" value="TreeGrafter"/>
</dbReference>
<dbReference type="RefSeq" id="WP_106267588.1">
    <property type="nucleotide sequence ID" value="NZ_PVTQ01000016.1"/>
</dbReference>
<dbReference type="CDD" id="cd06225">
    <property type="entry name" value="HAMP"/>
    <property type="match status" value="1"/>
</dbReference>
<keyword evidence="3" id="KW-0807">Transducer</keyword>
<dbReference type="InterPro" id="IPR004089">
    <property type="entry name" value="MCPsignal_dom"/>
</dbReference>
<proteinExistence type="inferred from homology"/>
<protein>
    <submittedName>
        <fullName evidence="9">Methyl-accepting chemotaxis protein</fullName>
    </submittedName>
</protein>
<evidence type="ECO:0000256" key="3">
    <source>
        <dbReference type="PROSITE-ProRule" id="PRU00284"/>
    </source>
</evidence>
<dbReference type="Gene3D" id="1.10.287.950">
    <property type="entry name" value="Methyl-accepting chemotaxis protein"/>
    <property type="match status" value="1"/>
</dbReference>
<keyword evidence="5" id="KW-0812">Transmembrane</keyword>
<dbReference type="Pfam" id="PF00672">
    <property type="entry name" value="HAMP"/>
    <property type="match status" value="1"/>
</dbReference>
<dbReference type="GO" id="GO:0006935">
    <property type="term" value="P:chemotaxis"/>
    <property type="evidence" value="ECO:0007669"/>
    <property type="project" value="UniProtKB-KW"/>
</dbReference>
<keyword evidence="6" id="KW-0732">Signal</keyword>
<evidence type="ECO:0000313" key="10">
    <source>
        <dbReference type="Proteomes" id="UP000238392"/>
    </source>
</evidence>
<feature type="compositionally biased region" description="Basic and acidic residues" evidence="4">
    <location>
        <begin position="553"/>
        <end position="567"/>
    </location>
</feature>
<feature type="region of interest" description="Disordered" evidence="4">
    <location>
        <begin position="516"/>
        <end position="567"/>
    </location>
</feature>
<feature type="transmembrane region" description="Helical" evidence="5">
    <location>
        <begin position="192"/>
        <end position="213"/>
    </location>
</feature>
<dbReference type="AlphaFoldDB" id="A0A2T0WFD3"/>
<gene>
    <name evidence="9" type="ORF">CLV74_11630</name>
</gene>
<feature type="chain" id="PRO_5015573688" evidence="6">
    <location>
        <begin position="25"/>
        <end position="567"/>
    </location>
</feature>